<feature type="coiled-coil region" evidence="1">
    <location>
        <begin position="320"/>
        <end position="347"/>
    </location>
</feature>
<dbReference type="PANTHER" id="PTHR33026:SF7">
    <property type="entry name" value="OS03G0100275 PROTEIN"/>
    <property type="match status" value="1"/>
</dbReference>
<keyword evidence="1" id="KW-0175">Coiled coil</keyword>
<proteinExistence type="predicted"/>
<evidence type="ECO:0000313" key="4">
    <source>
        <dbReference type="EMBL" id="KAK1665057.1"/>
    </source>
</evidence>
<dbReference type="Pfam" id="PF04195">
    <property type="entry name" value="Transposase_28"/>
    <property type="match status" value="1"/>
</dbReference>
<feature type="domain" description="Transposase (putative) gypsy type" evidence="3">
    <location>
        <begin position="40"/>
        <end position="107"/>
    </location>
</feature>
<evidence type="ECO:0000256" key="2">
    <source>
        <dbReference type="SAM" id="MobiDB-lite"/>
    </source>
</evidence>
<dbReference type="Proteomes" id="UP001231189">
    <property type="component" value="Unassembled WGS sequence"/>
</dbReference>
<evidence type="ECO:0000259" key="3">
    <source>
        <dbReference type="Pfam" id="PF04195"/>
    </source>
</evidence>
<protein>
    <recommendedName>
        <fullName evidence="3">Transposase (putative) gypsy type domain-containing protein</fullName>
    </recommendedName>
</protein>
<evidence type="ECO:0000313" key="5">
    <source>
        <dbReference type="Proteomes" id="UP001231189"/>
    </source>
</evidence>
<keyword evidence="5" id="KW-1185">Reference proteome</keyword>
<organism evidence="4 5">
    <name type="scientific">Lolium multiflorum</name>
    <name type="common">Italian ryegrass</name>
    <name type="synonym">Lolium perenne subsp. multiflorum</name>
    <dbReference type="NCBI Taxonomy" id="4521"/>
    <lineage>
        <taxon>Eukaryota</taxon>
        <taxon>Viridiplantae</taxon>
        <taxon>Streptophyta</taxon>
        <taxon>Embryophyta</taxon>
        <taxon>Tracheophyta</taxon>
        <taxon>Spermatophyta</taxon>
        <taxon>Magnoliopsida</taxon>
        <taxon>Liliopsida</taxon>
        <taxon>Poales</taxon>
        <taxon>Poaceae</taxon>
        <taxon>BOP clade</taxon>
        <taxon>Pooideae</taxon>
        <taxon>Poodae</taxon>
        <taxon>Poeae</taxon>
        <taxon>Poeae Chloroplast Group 2 (Poeae type)</taxon>
        <taxon>Loliodinae</taxon>
        <taxon>Loliinae</taxon>
        <taxon>Lolium</taxon>
    </lineage>
</organism>
<name>A0AAD8SWG5_LOLMU</name>
<sequence length="511" mass="57025">MAKRKENKMHRLGLISNNKKDTKLFPGAESCPKPPIGFVVMFVAFLYRGLSLPTHEFLHGLISSYGIKLWQRTPNSNPHLAIFITICESFLGIKPHWGLWKKIFFVKRHCGNNGPYVMGGVGFVVRRIHLVMSRGHPMWMYTGPKDSTRINTAYLLDKELLDEITRLTLFSQEDTVPLESLVDLYDAHHLPAEGLTVERCYPPSPESGVEPEYDGSKENVEEVADTPEASAPPAPKRTAYIFADVDEMMFESDEGEIAPPAPKKPRPILSTVNMVMDFTTQFVKMEAENAQLRVELATAKSSTEQIETSNKLAAEAWQRAQDLEKELSYVKVKLEEEQKLKEELSQEKSLGELAKASFIDNDGPIEVLKHTSRLYGALLAFQLMMWYGAEAEFEELSKTLPIEEDDTDVDLSPFTKSACTCGHQLIELVEVNKKGATKTAPSGFRTHSNAMNLSTRVVAPVSSHVVGSSNHPIGNESELRSRTSRIVKDLVAIHASVAIVKKKGELATKVE</sequence>
<accession>A0AAD8SWG5</accession>
<feature type="region of interest" description="Disordered" evidence="2">
    <location>
        <begin position="200"/>
        <end position="234"/>
    </location>
</feature>
<dbReference type="PANTHER" id="PTHR33026">
    <property type="entry name" value="OS06G0360600 PROTEIN"/>
    <property type="match status" value="1"/>
</dbReference>
<dbReference type="AlphaFoldDB" id="A0AAD8SWG5"/>
<gene>
    <name evidence="4" type="ORF">QYE76_053216</name>
</gene>
<reference evidence="4" key="1">
    <citation type="submission" date="2023-07" db="EMBL/GenBank/DDBJ databases">
        <title>A chromosome-level genome assembly of Lolium multiflorum.</title>
        <authorList>
            <person name="Chen Y."/>
            <person name="Copetti D."/>
            <person name="Kolliker R."/>
            <person name="Studer B."/>
        </authorList>
    </citation>
    <scope>NUCLEOTIDE SEQUENCE</scope>
    <source>
        <strain evidence="4">02402/16</strain>
        <tissue evidence="4">Leaf</tissue>
    </source>
</reference>
<evidence type="ECO:0000256" key="1">
    <source>
        <dbReference type="SAM" id="Coils"/>
    </source>
</evidence>
<dbReference type="InterPro" id="IPR007321">
    <property type="entry name" value="Transposase_28"/>
</dbReference>
<comment type="caution">
    <text evidence="4">The sequence shown here is derived from an EMBL/GenBank/DDBJ whole genome shotgun (WGS) entry which is preliminary data.</text>
</comment>
<dbReference type="EMBL" id="JAUUTY010000003">
    <property type="protein sequence ID" value="KAK1665057.1"/>
    <property type="molecule type" value="Genomic_DNA"/>
</dbReference>